<sequence length="225" mass="25156">MNPAEYMLQFFKIEERDDGFDDGISTSFSRMHDAETCLDNLIKMNVRRLGTTKSVMPQIWQKLWESYTNSSGNGYWVGFSTSQQRDVPLDAAEAQALEIIADKSPSLPISIAEEERKTISEFLDEALKAVREDDSLPTSLRVYVLDLISEARRNLDEYAAGKEFDLKVSLQALFGVLYMAESQTGKPTVWENLKSKIAKPFISALLSEGARQLVASGASFLQLPG</sequence>
<reference evidence="1 2" key="1">
    <citation type="submission" date="2018-08" db="EMBL/GenBank/DDBJ databases">
        <title>A genome reference for cultivated species of the human gut microbiota.</title>
        <authorList>
            <person name="Zou Y."/>
            <person name="Xue W."/>
            <person name="Luo G."/>
        </authorList>
    </citation>
    <scope>NUCLEOTIDE SEQUENCE [LARGE SCALE GENOMIC DNA]</scope>
    <source>
        <strain evidence="1 2">AF36-12AT</strain>
    </source>
</reference>
<protein>
    <submittedName>
        <fullName evidence="1">Uncharacterized protein</fullName>
    </submittedName>
</protein>
<organism evidence="1 2">
    <name type="scientific">Bifidobacterium pseudocatenulatum</name>
    <dbReference type="NCBI Taxonomy" id="28026"/>
    <lineage>
        <taxon>Bacteria</taxon>
        <taxon>Bacillati</taxon>
        <taxon>Actinomycetota</taxon>
        <taxon>Actinomycetes</taxon>
        <taxon>Bifidobacteriales</taxon>
        <taxon>Bifidobacteriaceae</taxon>
        <taxon>Bifidobacterium</taxon>
    </lineage>
</organism>
<accession>A0AAQ0LUP6</accession>
<dbReference type="AlphaFoldDB" id="A0AAQ0LUP6"/>
<proteinExistence type="predicted"/>
<comment type="caution">
    <text evidence="1">The sequence shown here is derived from an EMBL/GenBank/DDBJ whole genome shotgun (WGS) entry which is preliminary data.</text>
</comment>
<dbReference type="Proteomes" id="UP000285613">
    <property type="component" value="Unassembled WGS sequence"/>
</dbReference>
<evidence type="ECO:0000313" key="1">
    <source>
        <dbReference type="EMBL" id="RHL95506.1"/>
    </source>
</evidence>
<gene>
    <name evidence="1" type="ORF">DWZ91_06715</name>
</gene>
<dbReference type="EMBL" id="QRPH01000004">
    <property type="protein sequence ID" value="RHL95506.1"/>
    <property type="molecule type" value="Genomic_DNA"/>
</dbReference>
<dbReference type="RefSeq" id="WP_118331813.1">
    <property type="nucleotide sequence ID" value="NZ_AP031419.1"/>
</dbReference>
<evidence type="ECO:0000313" key="2">
    <source>
        <dbReference type="Proteomes" id="UP000285613"/>
    </source>
</evidence>
<name>A0AAQ0LUP6_BIFPS</name>